<evidence type="ECO:0000256" key="1">
    <source>
        <dbReference type="SAM" id="SignalP"/>
    </source>
</evidence>
<evidence type="ECO:0000313" key="3">
    <source>
        <dbReference type="Proteomes" id="UP000505355"/>
    </source>
</evidence>
<proteinExistence type="predicted"/>
<organism evidence="2 3">
    <name type="scientific">Mucilaginibacter mali</name>
    <dbReference type="NCBI Taxonomy" id="2740462"/>
    <lineage>
        <taxon>Bacteria</taxon>
        <taxon>Pseudomonadati</taxon>
        <taxon>Bacteroidota</taxon>
        <taxon>Sphingobacteriia</taxon>
        <taxon>Sphingobacteriales</taxon>
        <taxon>Sphingobacteriaceae</taxon>
        <taxon>Mucilaginibacter</taxon>
    </lineage>
</organism>
<feature type="signal peptide" evidence="1">
    <location>
        <begin position="1"/>
        <end position="21"/>
    </location>
</feature>
<dbReference type="RefSeq" id="WP_173416818.1">
    <property type="nucleotide sequence ID" value="NZ_CP054139.1"/>
</dbReference>
<gene>
    <name evidence="2" type="ORF">HQ865_21175</name>
</gene>
<sequence length="63" mass="6601">MRKIALMMLVAVSVSTIGSFAADKDKGKKTEKKCTMGGACCKKTSRAALLKAKPVVKTAAKKA</sequence>
<dbReference type="Proteomes" id="UP000505355">
    <property type="component" value="Chromosome"/>
</dbReference>
<feature type="chain" id="PRO_5028981546" evidence="1">
    <location>
        <begin position="22"/>
        <end position="63"/>
    </location>
</feature>
<dbReference type="KEGG" id="mmab:HQ865_21175"/>
<name>A0A7D4Q643_9SPHI</name>
<dbReference type="EMBL" id="CP054139">
    <property type="protein sequence ID" value="QKJ32167.1"/>
    <property type="molecule type" value="Genomic_DNA"/>
</dbReference>
<accession>A0A7D4Q643</accession>
<dbReference type="AlphaFoldDB" id="A0A7D4Q643"/>
<reference evidence="2 3" key="1">
    <citation type="submission" date="2020-05" db="EMBL/GenBank/DDBJ databases">
        <title>Mucilaginibacter mali sp. nov.</title>
        <authorList>
            <person name="Kim H.S."/>
            <person name="Lee K.C."/>
            <person name="Suh M.K."/>
            <person name="Kim J.-S."/>
            <person name="Han K.-I."/>
            <person name="Eom M.K."/>
            <person name="Shin Y.K."/>
            <person name="Lee J.-S."/>
        </authorList>
    </citation>
    <scope>NUCLEOTIDE SEQUENCE [LARGE SCALE GENOMIC DNA]</scope>
    <source>
        <strain evidence="2 3">G2-14</strain>
    </source>
</reference>
<keyword evidence="1" id="KW-0732">Signal</keyword>
<protein>
    <submittedName>
        <fullName evidence="2">Uncharacterized protein</fullName>
    </submittedName>
</protein>
<keyword evidence="3" id="KW-1185">Reference proteome</keyword>
<evidence type="ECO:0000313" key="2">
    <source>
        <dbReference type="EMBL" id="QKJ32167.1"/>
    </source>
</evidence>